<dbReference type="InterPro" id="IPR023296">
    <property type="entry name" value="Glyco_hydro_beta-prop_sf"/>
</dbReference>
<keyword evidence="2 4" id="KW-0378">Hydrolase</keyword>
<evidence type="ECO:0000256" key="2">
    <source>
        <dbReference type="ARBA" id="ARBA00022801"/>
    </source>
</evidence>
<keyword evidence="7" id="KW-1185">Reference proteome</keyword>
<dbReference type="PANTHER" id="PTHR35279">
    <property type="match status" value="1"/>
</dbReference>
<keyword evidence="3 4" id="KW-0326">Glycosidase</keyword>
<feature type="chain" id="PRO_5022949005" evidence="5">
    <location>
        <begin position="22"/>
        <end position="329"/>
    </location>
</feature>
<sequence length="329" mass="36462" precursor="true">MAANRIPCMLPWLAVPLLAIAGPFAGPTRGQGTPPAEAAGGWAKSPGNPVLGGDLGTCFDVCLLKEGDTFRMWFSWRPRKSVALVESKDGVNWSAPTIVLGPNPETGWEDDINRPVVIKHEGLYRMWYTGQARGKSWIGYATSGDGKAWKREGTRPALSADQPWEKVAVMCPHVLFDDRAGLYRMWYSGGEQHEPDAIGQATSKDGLTWAKHEGNPVFRPDPGLAWEKNRVTACQVIRRDEGYLMFYIGFRDVEHAQVGVARSKDGLNEWKRHPANPILRPGAGRWDADAVYKPFAILDGGRWLLWYNGRRGGVEQIGLAIHEGEDLVF</sequence>
<evidence type="ECO:0000313" key="6">
    <source>
        <dbReference type="EMBL" id="QEH32623.1"/>
    </source>
</evidence>
<dbReference type="AlphaFoldDB" id="A0A5B9VW82"/>
<gene>
    <name evidence="6" type="ORF">OJF2_11020</name>
</gene>
<dbReference type="Gene3D" id="2.115.10.20">
    <property type="entry name" value="Glycosyl hydrolase domain, family 43"/>
    <property type="match status" value="3"/>
</dbReference>
<reference evidence="6 7" key="1">
    <citation type="submission" date="2019-08" db="EMBL/GenBank/DDBJ databases">
        <title>Deep-cultivation of Planctomycetes and their phenomic and genomic characterization uncovers novel biology.</title>
        <authorList>
            <person name="Wiegand S."/>
            <person name="Jogler M."/>
            <person name="Boedeker C."/>
            <person name="Pinto D."/>
            <person name="Vollmers J."/>
            <person name="Rivas-Marin E."/>
            <person name="Kohn T."/>
            <person name="Peeters S.H."/>
            <person name="Heuer A."/>
            <person name="Rast P."/>
            <person name="Oberbeckmann S."/>
            <person name="Bunk B."/>
            <person name="Jeske O."/>
            <person name="Meyerdierks A."/>
            <person name="Storesund J.E."/>
            <person name="Kallscheuer N."/>
            <person name="Luecker S."/>
            <person name="Lage O.M."/>
            <person name="Pohl T."/>
            <person name="Merkel B.J."/>
            <person name="Hornburger P."/>
            <person name="Mueller R.-W."/>
            <person name="Bruemmer F."/>
            <person name="Labrenz M."/>
            <person name="Spormann A.M."/>
            <person name="Op den Camp H."/>
            <person name="Overmann J."/>
            <person name="Amann R."/>
            <person name="Jetten M.S.M."/>
            <person name="Mascher T."/>
            <person name="Medema M.H."/>
            <person name="Devos D.P."/>
            <person name="Kaster A.-K."/>
            <person name="Ovreas L."/>
            <person name="Rohde M."/>
            <person name="Galperin M.Y."/>
            <person name="Jogler C."/>
        </authorList>
    </citation>
    <scope>NUCLEOTIDE SEQUENCE [LARGE SCALE GENOMIC DNA]</scope>
    <source>
        <strain evidence="6 7">OJF2</strain>
    </source>
</reference>
<dbReference type="KEGG" id="agv:OJF2_11020"/>
<accession>A0A5B9VW82</accession>
<dbReference type="GO" id="GO:0004553">
    <property type="term" value="F:hydrolase activity, hydrolyzing O-glycosyl compounds"/>
    <property type="evidence" value="ECO:0007669"/>
    <property type="project" value="InterPro"/>
</dbReference>
<dbReference type="PANTHER" id="PTHR35279:SF1">
    <property type="entry name" value="ARABINANASE_LEVANSUCRASE_INVERTASE"/>
    <property type="match status" value="1"/>
</dbReference>
<evidence type="ECO:0000256" key="4">
    <source>
        <dbReference type="RuleBase" id="RU361187"/>
    </source>
</evidence>
<evidence type="ECO:0000256" key="3">
    <source>
        <dbReference type="ARBA" id="ARBA00023295"/>
    </source>
</evidence>
<dbReference type="InterPro" id="IPR006710">
    <property type="entry name" value="Glyco_hydro_43"/>
</dbReference>
<dbReference type="GO" id="GO:0005975">
    <property type="term" value="P:carbohydrate metabolic process"/>
    <property type="evidence" value="ECO:0007669"/>
    <property type="project" value="InterPro"/>
</dbReference>
<dbReference type="Proteomes" id="UP000324233">
    <property type="component" value="Chromosome"/>
</dbReference>
<evidence type="ECO:0000256" key="1">
    <source>
        <dbReference type="ARBA" id="ARBA00009865"/>
    </source>
</evidence>
<evidence type="ECO:0000256" key="5">
    <source>
        <dbReference type="SAM" id="SignalP"/>
    </source>
</evidence>
<protein>
    <submittedName>
        <fullName evidence="6">Glycosyl hydrolases family 43</fullName>
    </submittedName>
</protein>
<dbReference type="SUPFAM" id="SSF75005">
    <property type="entry name" value="Arabinanase/levansucrase/invertase"/>
    <property type="match status" value="1"/>
</dbReference>
<evidence type="ECO:0000313" key="7">
    <source>
        <dbReference type="Proteomes" id="UP000324233"/>
    </source>
</evidence>
<dbReference type="Pfam" id="PF04616">
    <property type="entry name" value="Glyco_hydro_43"/>
    <property type="match status" value="1"/>
</dbReference>
<keyword evidence="5" id="KW-0732">Signal</keyword>
<comment type="similarity">
    <text evidence="1 4">Belongs to the glycosyl hydrolase 43 family.</text>
</comment>
<proteinExistence type="inferred from homology"/>
<name>A0A5B9VW82_9BACT</name>
<feature type="signal peptide" evidence="5">
    <location>
        <begin position="1"/>
        <end position="21"/>
    </location>
</feature>
<dbReference type="EMBL" id="CP042997">
    <property type="protein sequence ID" value="QEH32623.1"/>
    <property type="molecule type" value="Genomic_DNA"/>
</dbReference>
<organism evidence="6 7">
    <name type="scientific">Aquisphaera giovannonii</name>
    <dbReference type="NCBI Taxonomy" id="406548"/>
    <lineage>
        <taxon>Bacteria</taxon>
        <taxon>Pseudomonadati</taxon>
        <taxon>Planctomycetota</taxon>
        <taxon>Planctomycetia</taxon>
        <taxon>Isosphaerales</taxon>
        <taxon>Isosphaeraceae</taxon>
        <taxon>Aquisphaera</taxon>
    </lineage>
</organism>